<organism evidence="8 9">
    <name type="scientific">Penicillium fimorum</name>
    <dbReference type="NCBI Taxonomy" id="1882269"/>
    <lineage>
        <taxon>Eukaryota</taxon>
        <taxon>Fungi</taxon>
        <taxon>Dikarya</taxon>
        <taxon>Ascomycota</taxon>
        <taxon>Pezizomycotina</taxon>
        <taxon>Eurotiomycetes</taxon>
        <taxon>Eurotiomycetidae</taxon>
        <taxon>Eurotiales</taxon>
        <taxon>Aspergillaceae</taxon>
        <taxon>Penicillium</taxon>
    </lineage>
</organism>
<dbReference type="SUPFAM" id="SSF57016">
    <property type="entry name" value="Plant lectins/antimicrobial peptides"/>
    <property type="match status" value="1"/>
</dbReference>
<dbReference type="AlphaFoldDB" id="A0A9W9XKT9"/>
<keyword evidence="3" id="KW-1015">Disulfide bond</keyword>
<feature type="disulfide bond" evidence="3">
    <location>
        <begin position="134"/>
        <end position="148"/>
    </location>
</feature>
<feature type="region of interest" description="Disordered" evidence="4">
    <location>
        <begin position="198"/>
        <end position="223"/>
    </location>
</feature>
<evidence type="ECO:0000259" key="6">
    <source>
        <dbReference type="PROSITE" id="PS50941"/>
    </source>
</evidence>
<feature type="signal peptide" evidence="5">
    <location>
        <begin position="1"/>
        <end position="20"/>
    </location>
</feature>
<keyword evidence="2" id="KW-0843">Virulence</keyword>
<feature type="chain" id="PRO_5040970288" evidence="5">
    <location>
        <begin position="21"/>
        <end position="391"/>
    </location>
</feature>
<gene>
    <name evidence="8" type="ORF">N7463_010502</name>
</gene>
<keyword evidence="9" id="KW-1185">Reference proteome</keyword>
<dbReference type="PANTHER" id="PTHR47700:SF2">
    <property type="entry name" value="CHITINASE"/>
    <property type="match status" value="1"/>
</dbReference>
<comment type="caution">
    <text evidence="8">The sequence shown here is derived from an EMBL/GenBank/DDBJ whole genome shotgun (WGS) entry which is preliminary data.</text>
</comment>
<dbReference type="Gene3D" id="3.30.60.10">
    <property type="entry name" value="Endochitinase-like"/>
    <property type="match status" value="1"/>
</dbReference>
<dbReference type="Gene3D" id="3.10.350.10">
    <property type="entry name" value="LysM domain"/>
    <property type="match status" value="1"/>
</dbReference>
<evidence type="ECO:0000256" key="4">
    <source>
        <dbReference type="SAM" id="MobiDB-lite"/>
    </source>
</evidence>
<name>A0A9W9XKT9_9EURO</name>
<dbReference type="InterPro" id="IPR057277">
    <property type="entry name" value="LysM_C"/>
</dbReference>
<reference evidence="8" key="1">
    <citation type="submission" date="2022-12" db="EMBL/GenBank/DDBJ databases">
        <authorList>
            <person name="Petersen C."/>
        </authorList>
    </citation>
    <scope>NUCLEOTIDE SEQUENCE</scope>
    <source>
        <strain evidence="8">IBT 29495</strain>
    </source>
</reference>
<dbReference type="PANTHER" id="PTHR47700">
    <property type="entry name" value="V CHITINASE, PUTATIVE (AFU_ORTHOLOGUE AFUA_6G13720)-RELATED"/>
    <property type="match status" value="1"/>
</dbReference>
<protein>
    <submittedName>
        <fullName evidence="8">Peptidoglycan-binding Lysin subgroup</fullName>
    </submittedName>
</protein>
<dbReference type="Proteomes" id="UP001149954">
    <property type="component" value="Unassembled WGS sequence"/>
</dbReference>
<sequence length="391" mass="41946">MHIPLSLLLVHIAAAQSGHAGNSHGHSPTKRAAFAPGPDGICHTYTIQSGETCAMLAERYQITTSNIETWNTGAWDWSGCANVKQGDFVCLTSGSLPMPVALPHATCGPQVPGTRRPGEYSDLGSLNPCPSNQCCGPLGTCGTSSSFCDANKGCISNCGVKSAAKETTTKKVTSIVTSKATIAKSTSSKTTVAKATSKTAVSTTTTPKTTTTTTKSKTTTTTKPETTKQAMVTMTSIKVIYTSKKTTSSLDPQATWQIAIYEDDKCNGDYFSVQGHEPMNSPGCVVFKDNTKTNISDTTTSCRWWTEGGLHWHTCSTSKLVSPKSWFITAGQCVMYRNKQCKEEDYLGQTYGSFKGCESESTGAMSPQRPGYMKDNAGDWGSMQCYYTPKW</sequence>
<evidence type="ECO:0000256" key="3">
    <source>
        <dbReference type="PROSITE-ProRule" id="PRU00261"/>
    </source>
</evidence>
<reference evidence="8" key="2">
    <citation type="journal article" date="2023" name="IMA Fungus">
        <title>Comparative genomic study of the Penicillium genus elucidates a diverse pangenome and 15 lateral gene transfer events.</title>
        <authorList>
            <person name="Petersen C."/>
            <person name="Sorensen T."/>
            <person name="Nielsen M.R."/>
            <person name="Sondergaard T.E."/>
            <person name="Sorensen J.L."/>
            <person name="Fitzpatrick D.A."/>
            <person name="Frisvad J.C."/>
            <person name="Nielsen K.L."/>
        </authorList>
    </citation>
    <scope>NUCLEOTIDE SEQUENCE</scope>
    <source>
        <strain evidence="8">IBT 29495</strain>
    </source>
</reference>
<evidence type="ECO:0000313" key="8">
    <source>
        <dbReference type="EMBL" id="KAJ5494415.1"/>
    </source>
</evidence>
<dbReference type="InterPro" id="IPR053214">
    <property type="entry name" value="LysM12-like"/>
</dbReference>
<evidence type="ECO:0000256" key="5">
    <source>
        <dbReference type="SAM" id="SignalP"/>
    </source>
</evidence>
<keyword evidence="5" id="KW-0732">Signal</keyword>
<evidence type="ECO:0000313" key="9">
    <source>
        <dbReference type="Proteomes" id="UP001149954"/>
    </source>
</evidence>
<dbReference type="Pfam" id="PF25139">
    <property type="entry name" value="LysM14_C"/>
    <property type="match status" value="1"/>
</dbReference>
<accession>A0A9W9XKT9</accession>
<dbReference type="Pfam" id="PF01476">
    <property type="entry name" value="LysM"/>
    <property type="match status" value="1"/>
</dbReference>
<dbReference type="PROSITE" id="PS50941">
    <property type="entry name" value="CHIT_BIND_I_2"/>
    <property type="match status" value="1"/>
</dbReference>
<dbReference type="InterPro" id="IPR036861">
    <property type="entry name" value="Endochitinase-like_sf"/>
</dbReference>
<keyword evidence="1 3" id="KW-0147">Chitin-binding</keyword>
<dbReference type="SUPFAM" id="SSF54106">
    <property type="entry name" value="LysM domain"/>
    <property type="match status" value="1"/>
</dbReference>
<dbReference type="PROSITE" id="PS51782">
    <property type="entry name" value="LYSM"/>
    <property type="match status" value="1"/>
</dbReference>
<dbReference type="OrthoDB" id="73875at2759"/>
<feature type="domain" description="Chitin-binding type-1" evidence="6">
    <location>
        <begin position="104"/>
        <end position="160"/>
    </location>
</feature>
<evidence type="ECO:0000259" key="7">
    <source>
        <dbReference type="PROSITE" id="PS51782"/>
    </source>
</evidence>
<feature type="domain" description="LysM" evidence="7">
    <location>
        <begin position="43"/>
        <end position="91"/>
    </location>
</feature>
<proteinExistence type="predicted"/>
<evidence type="ECO:0000256" key="1">
    <source>
        <dbReference type="ARBA" id="ARBA00022669"/>
    </source>
</evidence>
<dbReference type="CDD" id="cd00118">
    <property type="entry name" value="LysM"/>
    <property type="match status" value="1"/>
</dbReference>
<feature type="disulfide bond" evidence="3">
    <location>
        <begin position="154"/>
        <end position="158"/>
    </location>
</feature>
<dbReference type="InterPro" id="IPR001002">
    <property type="entry name" value="Chitin-bd_1"/>
</dbReference>
<dbReference type="InterPro" id="IPR036779">
    <property type="entry name" value="LysM_dom_sf"/>
</dbReference>
<dbReference type="InterPro" id="IPR018392">
    <property type="entry name" value="LysM"/>
</dbReference>
<evidence type="ECO:0000256" key="2">
    <source>
        <dbReference type="ARBA" id="ARBA00023026"/>
    </source>
</evidence>
<dbReference type="GO" id="GO:0008061">
    <property type="term" value="F:chitin binding"/>
    <property type="evidence" value="ECO:0007669"/>
    <property type="project" value="UniProtKB-UniRule"/>
</dbReference>
<dbReference type="SMART" id="SM00257">
    <property type="entry name" value="LysM"/>
    <property type="match status" value="1"/>
</dbReference>
<dbReference type="EMBL" id="JAPWDS010000006">
    <property type="protein sequence ID" value="KAJ5494415.1"/>
    <property type="molecule type" value="Genomic_DNA"/>
</dbReference>
<feature type="disulfide bond" evidence="3">
    <location>
        <begin position="129"/>
        <end position="141"/>
    </location>
</feature>
<comment type="caution">
    <text evidence="3">Lacks conserved residue(s) required for the propagation of feature annotation.</text>
</comment>